<dbReference type="NCBIfam" id="TIGR03779">
    <property type="entry name" value="Bac_Flav_CT_M"/>
    <property type="match status" value="1"/>
</dbReference>
<dbReference type="RefSeq" id="WP_125012865.1">
    <property type="nucleotide sequence ID" value="NZ_RQVR01000010.1"/>
</dbReference>
<dbReference type="EMBL" id="RQVR01000010">
    <property type="protein sequence ID" value="RRJ90718.1"/>
    <property type="molecule type" value="Genomic_DNA"/>
</dbReference>
<feature type="region of interest" description="Disordered" evidence="1">
    <location>
        <begin position="89"/>
        <end position="117"/>
    </location>
</feature>
<keyword evidence="5" id="KW-1185">Reference proteome</keyword>
<feature type="compositionally biased region" description="Polar residues" evidence="1">
    <location>
        <begin position="102"/>
        <end position="114"/>
    </location>
</feature>
<dbReference type="AlphaFoldDB" id="A0A3P3W8E5"/>
<protein>
    <submittedName>
        <fullName evidence="4">Conjugative transposon protein TraM</fullName>
    </submittedName>
</protein>
<evidence type="ECO:0000313" key="4">
    <source>
        <dbReference type="EMBL" id="RRJ90718.1"/>
    </source>
</evidence>
<dbReference type="Proteomes" id="UP000271937">
    <property type="component" value="Unassembled WGS sequence"/>
</dbReference>
<evidence type="ECO:0000256" key="1">
    <source>
        <dbReference type="SAM" id="MobiDB-lite"/>
    </source>
</evidence>
<reference evidence="4 5" key="1">
    <citation type="submission" date="2018-11" db="EMBL/GenBank/DDBJ databases">
        <title>Flavobacterium sp. nov., YIM 102600 draft genome.</title>
        <authorList>
            <person name="Li G."/>
            <person name="Jiang Y."/>
        </authorList>
    </citation>
    <scope>NUCLEOTIDE SEQUENCE [LARGE SCALE GENOMIC DNA]</scope>
    <source>
        <strain evidence="4 5">YIM 102600</strain>
    </source>
</reference>
<dbReference type="InterPro" id="IPR055407">
    <property type="entry name" value="TraM_C"/>
</dbReference>
<dbReference type="OrthoDB" id="1453786at2"/>
<proteinExistence type="predicted"/>
<comment type="caution">
    <text evidence="4">The sequence shown here is derived from an EMBL/GenBank/DDBJ whole genome shotgun (WGS) entry which is preliminary data.</text>
</comment>
<organism evidence="4 5">
    <name type="scientific">Flavobacterium macacae</name>
    <dbReference type="NCBI Taxonomy" id="2488993"/>
    <lineage>
        <taxon>Bacteria</taxon>
        <taxon>Pseudomonadati</taxon>
        <taxon>Bacteroidota</taxon>
        <taxon>Flavobacteriia</taxon>
        <taxon>Flavobacteriales</taxon>
        <taxon>Flavobacteriaceae</taxon>
        <taxon>Flavobacterium</taxon>
    </lineage>
</organism>
<dbReference type="Pfam" id="PF12508">
    <property type="entry name" value="Transposon_TraM"/>
    <property type="match status" value="1"/>
</dbReference>
<keyword evidence="2" id="KW-0472">Membrane</keyword>
<feature type="transmembrane region" description="Helical" evidence="2">
    <location>
        <begin position="15"/>
        <end position="34"/>
    </location>
</feature>
<feature type="domain" description="Conjugative transposon TraM C-terminal" evidence="3">
    <location>
        <begin position="273"/>
        <end position="417"/>
    </location>
</feature>
<name>A0A3P3W8E5_9FLAO</name>
<evidence type="ECO:0000256" key="2">
    <source>
        <dbReference type="SAM" id="Phobius"/>
    </source>
</evidence>
<sequence>MENSISIGTNRKRRLYVALPWLVLPFLTVIFWAFGGGRSTVDKNATNHPGFNLNLPDALPADVDGLDKMSYYEKAALDSTKREDLIRKDPNYISDPAGAGRSTDTLPDSKSSASGVMVTEPVRNSNEEKVYSKLKALQSAIRNEPTRLKRRSDQAPIRGTSLGMEESGEMERLEQMMLAMNAPGPQDPELQQLNGMLENILDIQHPERAQEKLRKASQAERGQVFAISTSYAQDPISGFQGDTLSEIIPQHPRGNAFYSLQDEKVTAVPQNSVEATVYETQTIVNGSTVKMSLANDIFINGVRIPKNNFIYGTAALKGERLTVKVSSLRYESSIFPVDLSVFDLDGVDGIYIPGAINRDVAKASADRSVQTLGVATLDDSWGSQAAGAGIEAAKSLFSRKVKLVKVVVKAGYRLLLRDQKQKQ</sequence>
<accession>A0A3P3W8E5</accession>
<keyword evidence="2" id="KW-1133">Transmembrane helix</keyword>
<gene>
    <name evidence="4" type="primary">traM</name>
    <name evidence="4" type="ORF">EG849_09580</name>
</gene>
<keyword evidence="2" id="KW-0812">Transmembrane</keyword>
<evidence type="ECO:0000259" key="3">
    <source>
        <dbReference type="Pfam" id="PF12508"/>
    </source>
</evidence>
<evidence type="ECO:0000313" key="5">
    <source>
        <dbReference type="Proteomes" id="UP000271937"/>
    </source>
</evidence>
<dbReference type="InterPro" id="IPR022187">
    <property type="entry name" value="Conjug_transposon_TraM"/>
</dbReference>